<name>A0A0F9XTP1_9ZZZZ</name>
<sequence>MPLTEEQKKLFARKDYEVWKRASDHSEDIEMVFETDDELEAYKQATVKNYTMDIKDRTSFFYNVKIVKVDKLHHAYKAQDKLYQLWAEDAKKNSE</sequence>
<dbReference type="EMBL" id="LAZR01000069">
    <property type="protein sequence ID" value="KKN95653.1"/>
    <property type="molecule type" value="Genomic_DNA"/>
</dbReference>
<proteinExistence type="predicted"/>
<organism evidence="1">
    <name type="scientific">marine sediment metagenome</name>
    <dbReference type="NCBI Taxonomy" id="412755"/>
    <lineage>
        <taxon>unclassified sequences</taxon>
        <taxon>metagenomes</taxon>
        <taxon>ecological metagenomes</taxon>
    </lineage>
</organism>
<accession>A0A0F9XTP1</accession>
<evidence type="ECO:0000313" key="1">
    <source>
        <dbReference type="EMBL" id="KKN95653.1"/>
    </source>
</evidence>
<protein>
    <submittedName>
        <fullName evidence="1">Uncharacterized protein</fullName>
    </submittedName>
</protein>
<reference evidence="1" key="1">
    <citation type="journal article" date="2015" name="Nature">
        <title>Complex archaea that bridge the gap between prokaryotes and eukaryotes.</title>
        <authorList>
            <person name="Spang A."/>
            <person name="Saw J.H."/>
            <person name="Jorgensen S.L."/>
            <person name="Zaremba-Niedzwiedzka K."/>
            <person name="Martijn J."/>
            <person name="Lind A.E."/>
            <person name="van Eijk R."/>
            <person name="Schleper C."/>
            <person name="Guy L."/>
            <person name="Ettema T.J."/>
        </authorList>
    </citation>
    <scope>NUCLEOTIDE SEQUENCE</scope>
</reference>
<dbReference type="AlphaFoldDB" id="A0A0F9XTP1"/>
<comment type="caution">
    <text evidence="1">The sequence shown here is derived from an EMBL/GenBank/DDBJ whole genome shotgun (WGS) entry which is preliminary data.</text>
</comment>
<gene>
    <name evidence="1" type="ORF">LCGC14_0175220</name>
</gene>